<proteinExistence type="inferred from homology"/>
<sequence length="337" mass="37810">MNTSTGGVLLVTGPSGCGKTATVQVLSKELNARVQEWSNPVNMEQISQQDWQLNGMSGFQSYQGSQIQQFQDFLLRANKYSCLQMSGEGRPRSGRSSWWRRFVRTSRVPLVFIMSDSVSADSSSRHLFPREIQDELHVTHIRRCSRRVRRSDHSTAGAQSASSPVQHHREPLLVEPETRSLLSDYSSSVATRGLLHSNSQQASVGFRPLHKPHWIHVHKKYRGNCLAAQTLFRTFCLTPVGLQTELLPYLAKLSNPMRNQGPLFPHLTLKPVLKLEAVADKELGQLPEDSEEEEEPAKSEAGLPDSQQSLPDSQNQPSTAQDLLQPEETLIEEYDSD</sequence>
<evidence type="ECO:0000313" key="10">
    <source>
        <dbReference type="Proteomes" id="UP001460270"/>
    </source>
</evidence>
<keyword evidence="5" id="KW-0067">ATP-binding</keyword>
<dbReference type="GO" id="GO:0006281">
    <property type="term" value="P:DNA repair"/>
    <property type="evidence" value="ECO:0007669"/>
    <property type="project" value="InterPro"/>
</dbReference>
<name>A0AAW0P7N5_9GOBI</name>
<dbReference type="Gene3D" id="3.40.50.300">
    <property type="entry name" value="P-loop containing nucleotide triphosphate hydrolases"/>
    <property type="match status" value="1"/>
</dbReference>
<evidence type="ECO:0000256" key="1">
    <source>
        <dbReference type="ARBA" id="ARBA00004123"/>
    </source>
</evidence>
<dbReference type="SUPFAM" id="SSF52540">
    <property type="entry name" value="P-loop containing nucleoside triphosphate hydrolases"/>
    <property type="match status" value="1"/>
</dbReference>
<protein>
    <recommendedName>
        <fullName evidence="11">AAA+ ATPase domain-containing protein</fullName>
    </recommendedName>
</protein>
<dbReference type="InterPro" id="IPR027417">
    <property type="entry name" value="P-loop_NTPase"/>
</dbReference>
<feature type="compositionally biased region" description="Polar residues" evidence="8">
    <location>
        <begin position="305"/>
        <end position="322"/>
    </location>
</feature>
<dbReference type="PANTHER" id="PTHR12172">
    <property type="entry name" value="CELL CYCLE CHECKPOINT PROTEIN RAD17"/>
    <property type="match status" value="1"/>
</dbReference>
<dbReference type="AlphaFoldDB" id="A0AAW0P7N5"/>
<gene>
    <name evidence="9" type="ORF">WMY93_012593</name>
</gene>
<evidence type="ECO:0008006" key="11">
    <source>
        <dbReference type="Google" id="ProtNLM"/>
    </source>
</evidence>
<comment type="subcellular location">
    <subcellularLocation>
        <location evidence="1">Nucleus</location>
    </subcellularLocation>
</comment>
<dbReference type="Proteomes" id="UP001460270">
    <property type="component" value="Unassembled WGS sequence"/>
</dbReference>
<organism evidence="9 10">
    <name type="scientific">Mugilogobius chulae</name>
    <name type="common">yellowstripe goby</name>
    <dbReference type="NCBI Taxonomy" id="88201"/>
    <lineage>
        <taxon>Eukaryota</taxon>
        <taxon>Metazoa</taxon>
        <taxon>Chordata</taxon>
        <taxon>Craniata</taxon>
        <taxon>Vertebrata</taxon>
        <taxon>Euteleostomi</taxon>
        <taxon>Actinopterygii</taxon>
        <taxon>Neopterygii</taxon>
        <taxon>Teleostei</taxon>
        <taxon>Neoteleostei</taxon>
        <taxon>Acanthomorphata</taxon>
        <taxon>Gobiaria</taxon>
        <taxon>Gobiiformes</taxon>
        <taxon>Gobioidei</taxon>
        <taxon>Gobiidae</taxon>
        <taxon>Gobionellinae</taxon>
        <taxon>Mugilogobius</taxon>
    </lineage>
</organism>
<evidence type="ECO:0000256" key="7">
    <source>
        <dbReference type="ARBA" id="ARBA00023306"/>
    </source>
</evidence>
<feature type="region of interest" description="Disordered" evidence="8">
    <location>
        <begin position="146"/>
        <end position="170"/>
    </location>
</feature>
<keyword evidence="3" id="KW-0547">Nucleotide-binding</keyword>
<evidence type="ECO:0000256" key="8">
    <source>
        <dbReference type="SAM" id="MobiDB-lite"/>
    </source>
</evidence>
<keyword evidence="7" id="KW-0131">Cell cycle</keyword>
<feature type="region of interest" description="Disordered" evidence="8">
    <location>
        <begin position="283"/>
        <end position="337"/>
    </location>
</feature>
<evidence type="ECO:0000256" key="4">
    <source>
        <dbReference type="ARBA" id="ARBA00022763"/>
    </source>
</evidence>
<dbReference type="PANTHER" id="PTHR12172:SF0">
    <property type="entry name" value="CELL CYCLE CHECKPOINT PROTEIN RAD17"/>
    <property type="match status" value="1"/>
</dbReference>
<keyword evidence="6" id="KW-0539">Nucleus</keyword>
<keyword evidence="4" id="KW-0227">DNA damage</keyword>
<dbReference type="GO" id="GO:0005634">
    <property type="term" value="C:nucleus"/>
    <property type="evidence" value="ECO:0007669"/>
    <property type="project" value="UniProtKB-SubCell"/>
</dbReference>
<dbReference type="Pfam" id="PF03215">
    <property type="entry name" value="Rad17"/>
    <property type="match status" value="1"/>
</dbReference>
<dbReference type="GO" id="GO:0003689">
    <property type="term" value="F:DNA clamp loader activity"/>
    <property type="evidence" value="ECO:0007669"/>
    <property type="project" value="TreeGrafter"/>
</dbReference>
<dbReference type="GO" id="GO:0000077">
    <property type="term" value="P:DNA damage checkpoint signaling"/>
    <property type="evidence" value="ECO:0007669"/>
    <property type="project" value="TreeGrafter"/>
</dbReference>
<keyword evidence="10" id="KW-1185">Reference proteome</keyword>
<evidence type="ECO:0000256" key="2">
    <source>
        <dbReference type="ARBA" id="ARBA00006168"/>
    </source>
</evidence>
<dbReference type="GO" id="GO:0033314">
    <property type="term" value="P:mitotic DNA replication checkpoint signaling"/>
    <property type="evidence" value="ECO:0007669"/>
    <property type="project" value="TreeGrafter"/>
</dbReference>
<dbReference type="GO" id="GO:0003682">
    <property type="term" value="F:chromatin binding"/>
    <property type="evidence" value="ECO:0007669"/>
    <property type="project" value="TreeGrafter"/>
</dbReference>
<dbReference type="EMBL" id="JBBPFD010000009">
    <property type="protein sequence ID" value="KAK7912382.1"/>
    <property type="molecule type" value="Genomic_DNA"/>
</dbReference>
<reference evidence="10" key="1">
    <citation type="submission" date="2024-04" db="EMBL/GenBank/DDBJ databases">
        <title>Salinicola lusitanus LLJ914,a marine bacterium isolated from the Okinawa Trough.</title>
        <authorList>
            <person name="Li J."/>
        </authorList>
    </citation>
    <scope>NUCLEOTIDE SEQUENCE [LARGE SCALE GENOMIC DNA]</scope>
</reference>
<feature type="compositionally biased region" description="Polar residues" evidence="8">
    <location>
        <begin position="154"/>
        <end position="165"/>
    </location>
</feature>
<evidence type="ECO:0000313" key="9">
    <source>
        <dbReference type="EMBL" id="KAK7912382.1"/>
    </source>
</evidence>
<comment type="similarity">
    <text evidence="2">Belongs to the rad17/RAD24 family.</text>
</comment>
<evidence type="ECO:0000256" key="6">
    <source>
        <dbReference type="ARBA" id="ARBA00023242"/>
    </source>
</evidence>
<accession>A0AAW0P7N5</accession>
<evidence type="ECO:0000256" key="5">
    <source>
        <dbReference type="ARBA" id="ARBA00022840"/>
    </source>
</evidence>
<dbReference type="GO" id="GO:0005524">
    <property type="term" value="F:ATP binding"/>
    <property type="evidence" value="ECO:0007669"/>
    <property type="project" value="UniProtKB-KW"/>
</dbReference>
<evidence type="ECO:0000256" key="3">
    <source>
        <dbReference type="ARBA" id="ARBA00022741"/>
    </source>
</evidence>
<comment type="caution">
    <text evidence="9">The sequence shown here is derived from an EMBL/GenBank/DDBJ whole genome shotgun (WGS) entry which is preliminary data.</text>
</comment>
<dbReference type="InterPro" id="IPR004582">
    <property type="entry name" value="Checkpoint_prot_Rad17_Rad24"/>
</dbReference>